<dbReference type="InterPro" id="IPR039424">
    <property type="entry name" value="SBP_5"/>
</dbReference>
<dbReference type="Gene3D" id="3.40.190.10">
    <property type="entry name" value="Periplasmic binding protein-like II"/>
    <property type="match status" value="1"/>
</dbReference>
<evidence type="ECO:0000313" key="7">
    <source>
        <dbReference type="Proteomes" id="UP000727962"/>
    </source>
</evidence>
<dbReference type="InterPro" id="IPR000914">
    <property type="entry name" value="SBP_5_dom"/>
</dbReference>
<protein>
    <submittedName>
        <fullName evidence="6">Peptide ABC transporter substrate-binding protein</fullName>
    </submittedName>
</protein>
<dbReference type="EMBL" id="JACOSL010000060">
    <property type="protein sequence ID" value="MBI1757388.1"/>
    <property type="molecule type" value="Genomic_DNA"/>
</dbReference>
<sequence length="532" mass="59352">MRVPELGFVVFASLALVAACGKGDVSEKVSQGKANVFRYPIVTTPTSLDPGIVQDGDTIDLIQQVFEGLVAWGENNQPVPNLATGWTISPDGKTYTFTIKKGVKFHNGRELEAEDFKFAMERTCNPKFNSQTAENYLGDIVGVMDKLHGKAKNISGISAPDKTTLKITIDKPRPHFLGKLTYPCAFAVAREATPAGEIRSVKEMIGTGPYRAESYTPDQIFVLGANKDYHGGTISVDRIERPVVKDAATRLNMYKNGEIDLVQLERQDVKGLRNDPKLKDHLKFFVRPAIWYVGFNLKAYPPFADLRVRKAFTMAVDRESIVRDILDGINVVADGILPPGVIGHRDNPPGFKYNPEEARKLLAEAGFAGGKGLPALELTFREQRPDIRVVAEAVASQLKKNLGVEVSLRTMEWRAYLEKHNAKKQVFFHMRWAADYLDPQNFLSLMLSTNGNENKTYYSNGQVDALCEKADADMNQEERLALYQKAEDLILADAAWIPIYFQKDAELINPRVQGLRESLFGHLPHTTVRLLP</sequence>
<reference evidence="6" key="1">
    <citation type="submission" date="2020-07" db="EMBL/GenBank/DDBJ databases">
        <title>Huge and variable diversity of episymbiotic CPR bacteria and DPANN archaea in groundwater ecosystems.</title>
        <authorList>
            <person name="He C.Y."/>
            <person name="Keren R."/>
            <person name="Whittaker M."/>
            <person name="Farag I.F."/>
            <person name="Doudna J."/>
            <person name="Cate J.H.D."/>
            <person name="Banfield J.F."/>
        </authorList>
    </citation>
    <scope>NUCLEOTIDE SEQUENCE</scope>
    <source>
        <strain evidence="6">NC_groundwater_17_Pr7_B-0.1um_64_12</strain>
    </source>
</reference>
<dbReference type="AlphaFoldDB" id="A0A931LTW6"/>
<name>A0A931LTW6_FIMGI</name>
<dbReference type="PANTHER" id="PTHR30290:SF10">
    <property type="entry name" value="PERIPLASMIC OLIGOPEPTIDE-BINDING PROTEIN-RELATED"/>
    <property type="match status" value="1"/>
</dbReference>
<accession>A0A931LTW6</accession>
<dbReference type="Proteomes" id="UP000727962">
    <property type="component" value="Unassembled WGS sequence"/>
</dbReference>
<dbReference type="GO" id="GO:0043190">
    <property type="term" value="C:ATP-binding cassette (ABC) transporter complex"/>
    <property type="evidence" value="ECO:0007669"/>
    <property type="project" value="InterPro"/>
</dbReference>
<dbReference type="Pfam" id="PF00496">
    <property type="entry name" value="SBP_bac_5"/>
    <property type="match status" value="1"/>
</dbReference>
<dbReference type="InterPro" id="IPR023765">
    <property type="entry name" value="SBP_5_CS"/>
</dbReference>
<organism evidence="6 7">
    <name type="scientific">Fimbriimonas ginsengisoli</name>
    <dbReference type="NCBI Taxonomy" id="1005039"/>
    <lineage>
        <taxon>Bacteria</taxon>
        <taxon>Bacillati</taxon>
        <taxon>Armatimonadota</taxon>
        <taxon>Fimbriimonadia</taxon>
        <taxon>Fimbriimonadales</taxon>
        <taxon>Fimbriimonadaceae</taxon>
        <taxon>Fimbriimonas</taxon>
    </lineage>
</organism>
<feature type="domain" description="Solute-binding protein family 5" evidence="5">
    <location>
        <begin position="77"/>
        <end position="453"/>
    </location>
</feature>
<evidence type="ECO:0000256" key="2">
    <source>
        <dbReference type="ARBA" id="ARBA00005695"/>
    </source>
</evidence>
<dbReference type="PROSITE" id="PS01040">
    <property type="entry name" value="SBP_BACTERIAL_5"/>
    <property type="match status" value="1"/>
</dbReference>
<dbReference type="PROSITE" id="PS51257">
    <property type="entry name" value="PROKAR_LIPOPROTEIN"/>
    <property type="match status" value="1"/>
</dbReference>
<evidence type="ECO:0000313" key="6">
    <source>
        <dbReference type="EMBL" id="MBI1757388.1"/>
    </source>
</evidence>
<evidence type="ECO:0000259" key="5">
    <source>
        <dbReference type="Pfam" id="PF00496"/>
    </source>
</evidence>
<comment type="similarity">
    <text evidence="2">Belongs to the bacterial solute-binding protein 5 family.</text>
</comment>
<dbReference type="PANTHER" id="PTHR30290">
    <property type="entry name" value="PERIPLASMIC BINDING COMPONENT OF ABC TRANSPORTER"/>
    <property type="match status" value="1"/>
</dbReference>
<dbReference type="CDD" id="cd08504">
    <property type="entry name" value="PBP2_OppA"/>
    <property type="match status" value="1"/>
</dbReference>
<proteinExistence type="inferred from homology"/>
<keyword evidence="3" id="KW-0813">Transport</keyword>
<evidence type="ECO:0000256" key="4">
    <source>
        <dbReference type="ARBA" id="ARBA00022729"/>
    </source>
</evidence>
<dbReference type="GO" id="GO:1904680">
    <property type="term" value="F:peptide transmembrane transporter activity"/>
    <property type="evidence" value="ECO:0007669"/>
    <property type="project" value="TreeGrafter"/>
</dbReference>
<dbReference type="GO" id="GO:0015833">
    <property type="term" value="P:peptide transport"/>
    <property type="evidence" value="ECO:0007669"/>
    <property type="project" value="TreeGrafter"/>
</dbReference>
<keyword evidence="4" id="KW-0732">Signal</keyword>
<evidence type="ECO:0000256" key="1">
    <source>
        <dbReference type="ARBA" id="ARBA00004193"/>
    </source>
</evidence>
<comment type="subcellular location">
    <subcellularLocation>
        <location evidence="1">Cell membrane</location>
        <topology evidence="1">Lipid-anchor</topology>
    </subcellularLocation>
</comment>
<dbReference type="PIRSF" id="PIRSF002741">
    <property type="entry name" value="MppA"/>
    <property type="match status" value="1"/>
</dbReference>
<dbReference type="SUPFAM" id="SSF53850">
    <property type="entry name" value="Periplasmic binding protein-like II"/>
    <property type="match status" value="1"/>
</dbReference>
<comment type="caution">
    <text evidence="6">The sequence shown here is derived from an EMBL/GenBank/DDBJ whole genome shotgun (WGS) entry which is preliminary data.</text>
</comment>
<gene>
    <name evidence="6" type="ORF">HYR64_09815</name>
</gene>
<evidence type="ECO:0000256" key="3">
    <source>
        <dbReference type="ARBA" id="ARBA00022448"/>
    </source>
</evidence>
<dbReference type="Gene3D" id="3.10.105.10">
    <property type="entry name" value="Dipeptide-binding Protein, Domain 3"/>
    <property type="match status" value="1"/>
</dbReference>
<dbReference type="Gene3D" id="3.90.76.10">
    <property type="entry name" value="Dipeptide-binding Protein, Domain 1"/>
    <property type="match status" value="1"/>
</dbReference>
<dbReference type="GO" id="GO:0042597">
    <property type="term" value="C:periplasmic space"/>
    <property type="evidence" value="ECO:0007669"/>
    <property type="project" value="UniProtKB-ARBA"/>
</dbReference>
<dbReference type="InterPro" id="IPR030678">
    <property type="entry name" value="Peptide/Ni-bd"/>
</dbReference>